<evidence type="ECO:0000313" key="2">
    <source>
        <dbReference type="EMBL" id="KAL3094782.1"/>
    </source>
</evidence>
<dbReference type="Gene3D" id="1.25.40.420">
    <property type="match status" value="1"/>
</dbReference>
<accession>A0ABD2JW01</accession>
<reference evidence="2 3" key="1">
    <citation type="submission" date="2024-10" db="EMBL/GenBank/DDBJ databases">
        <authorList>
            <person name="Kim D."/>
        </authorList>
    </citation>
    <scope>NUCLEOTIDE SEQUENCE [LARGE SCALE GENOMIC DNA]</scope>
    <source>
        <strain evidence="2">Taebaek</strain>
    </source>
</reference>
<gene>
    <name evidence="2" type="ORF">niasHS_006077</name>
</gene>
<name>A0ABD2JW01_HETSC</name>
<dbReference type="AlphaFoldDB" id="A0ABD2JW01"/>
<evidence type="ECO:0000313" key="3">
    <source>
        <dbReference type="Proteomes" id="UP001620645"/>
    </source>
</evidence>
<protein>
    <recommendedName>
        <fullName evidence="1">BACK domain-containing protein</fullName>
    </recommendedName>
</protein>
<dbReference type="InterPro" id="IPR011705">
    <property type="entry name" value="BACK"/>
</dbReference>
<feature type="domain" description="BACK" evidence="1">
    <location>
        <begin position="2"/>
        <end position="99"/>
    </location>
</feature>
<organism evidence="2 3">
    <name type="scientific">Heterodera schachtii</name>
    <name type="common">Sugarbeet cyst nematode worm</name>
    <name type="synonym">Tylenchus schachtii</name>
    <dbReference type="NCBI Taxonomy" id="97005"/>
    <lineage>
        <taxon>Eukaryota</taxon>
        <taxon>Metazoa</taxon>
        <taxon>Ecdysozoa</taxon>
        <taxon>Nematoda</taxon>
        <taxon>Chromadorea</taxon>
        <taxon>Rhabditida</taxon>
        <taxon>Tylenchina</taxon>
        <taxon>Tylenchomorpha</taxon>
        <taxon>Tylenchoidea</taxon>
        <taxon>Heteroderidae</taxon>
        <taxon>Heteroderinae</taxon>
        <taxon>Heterodera</taxon>
    </lineage>
</organism>
<evidence type="ECO:0000259" key="1">
    <source>
        <dbReference type="Pfam" id="PF07707"/>
    </source>
</evidence>
<comment type="caution">
    <text evidence="2">The sequence shown here is derived from an EMBL/GenBank/DDBJ whole genome shotgun (WGS) entry which is preliminary data.</text>
</comment>
<sequence>MSITTLSEMCMAFLDENAETVIKWQQMLMMPMQIIEIFLYRSKVRVGTEMLLYDFAIRWAEWQCLVKNVPITVDNVRDALGKLIQRIRFVHIEQQCFEEQIVPSGILTAQQIADIRPFLLPNYRGMPLPKTLRQSNTKPRKYFYSATITIEIENLTNFVGPIHSRAFYTCGLNWHMSIAGVAPWLMYCNFWATPRIDSQWFILASDHLQDRFLLGAFEGEINPNTNYVQNRILIERRVPPTADVCRHEEEDAITLAITVSRQNKMHYYNWFRSFGHGGPHPPPGALATD</sequence>
<proteinExistence type="predicted"/>
<keyword evidence="3" id="KW-1185">Reference proteome</keyword>
<dbReference type="PANTHER" id="PTHR45774">
    <property type="entry name" value="BTB/POZ DOMAIN-CONTAINING"/>
    <property type="match status" value="1"/>
</dbReference>
<dbReference type="Proteomes" id="UP001620645">
    <property type="component" value="Unassembled WGS sequence"/>
</dbReference>
<dbReference type="Pfam" id="PF07707">
    <property type="entry name" value="BACK"/>
    <property type="match status" value="1"/>
</dbReference>
<dbReference type="EMBL" id="JBICCN010000086">
    <property type="protein sequence ID" value="KAL3094782.1"/>
    <property type="molecule type" value="Genomic_DNA"/>
</dbReference>